<keyword evidence="2" id="KW-1185">Reference proteome</keyword>
<protein>
    <submittedName>
        <fullName evidence="1">Uncharacterized protein</fullName>
    </submittedName>
</protein>
<name>A0ACD1H3C4_9EURO</name>
<accession>A0ACD1H3C4</accession>
<evidence type="ECO:0000313" key="1">
    <source>
        <dbReference type="EMBL" id="RAH68020.1"/>
    </source>
</evidence>
<sequence length="133" mass="15019">MAVGQVIETWAFSLPPTPAFPRYMSVTHTRSTLQKVHIDGADLQCLDPESKAGDFIALKPEQECVVIMSACPMDLSVCNEDEPSSAKFDVSSAGMFSFWFFQLSQCRHSRLGRKLVRLSRQQRPIHNVMQSRE</sequence>
<reference evidence="1" key="1">
    <citation type="submission" date="2018-02" db="EMBL/GenBank/DDBJ databases">
        <title>The genomes of Aspergillus section Nigri reveals drivers in fungal speciation.</title>
        <authorList>
            <consortium name="DOE Joint Genome Institute"/>
            <person name="Vesth T.C."/>
            <person name="Nybo J."/>
            <person name="Theobald S."/>
            <person name="Brandl J."/>
            <person name="Frisvad J.C."/>
            <person name="Nielsen K.F."/>
            <person name="Lyhne E.K."/>
            <person name="Kogle M.E."/>
            <person name="Kuo A."/>
            <person name="Riley R."/>
            <person name="Clum A."/>
            <person name="Nolan M."/>
            <person name="Lipzen A."/>
            <person name="Salamov A."/>
            <person name="Henrissat B."/>
            <person name="Wiebenga A."/>
            <person name="De vries R.P."/>
            <person name="Grigoriev I.V."/>
            <person name="Mortensen U.H."/>
            <person name="Andersen M.R."/>
            <person name="Baker S.E."/>
        </authorList>
    </citation>
    <scope>NUCLEOTIDE SEQUENCE</scope>
    <source>
        <strain evidence="1">CBS 121060</strain>
    </source>
</reference>
<gene>
    <name evidence="1" type="ORF">BO66DRAFT_393461</name>
</gene>
<dbReference type="Proteomes" id="UP000249661">
    <property type="component" value="Unassembled WGS sequence"/>
</dbReference>
<organism evidence="1 2">
    <name type="scientific">Aspergillus aculeatinus CBS 121060</name>
    <dbReference type="NCBI Taxonomy" id="1448322"/>
    <lineage>
        <taxon>Eukaryota</taxon>
        <taxon>Fungi</taxon>
        <taxon>Dikarya</taxon>
        <taxon>Ascomycota</taxon>
        <taxon>Pezizomycotina</taxon>
        <taxon>Eurotiomycetes</taxon>
        <taxon>Eurotiomycetidae</taxon>
        <taxon>Eurotiales</taxon>
        <taxon>Aspergillaceae</taxon>
        <taxon>Aspergillus</taxon>
        <taxon>Aspergillus subgen. Circumdati</taxon>
    </lineage>
</organism>
<dbReference type="EMBL" id="KZ824970">
    <property type="protein sequence ID" value="RAH68020.1"/>
    <property type="molecule type" value="Genomic_DNA"/>
</dbReference>
<evidence type="ECO:0000313" key="2">
    <source>
        <dbReference type="Proteomes" id="UP000249661"/>
    </source>
</evidence>
<proteinExistence type="predicted"/>